<sequence length="79" mass="8712">MTDAGSNLAVPRRGDRDAWDALATVLRSGLTFHSCGCSGPGYRPRTRAEVRDRLAVARRQDIPVRDALARPDPWRAPGR</sequence>
<comment type="caution">
    <text evidence="1">The sequence shown here is derived from an EMBL/GenBank/DDBJ whole genome shotgun (WGS) entry which is preliminary data.</text>
</comment>
<proteinExistence type="predicted"/>
<gene>
    <name evidence="1" type="ORF">F4561_005954</name>
</gene>
<evidence type="ECO:0000313" key="1">
    <source>
        <dbReference type="EMBL" id="MBB4935060.1"/>
    </source>
</evidence>
<reference evidence="1 2" key="1">
    <citation type="submission" date="2020-08" db="EMBL/GenBank/DDBJ databases">
        <title>Sequencing the genomes of 1000 actinobacteria strains.</title>
        <authorList>
            <person name="Klenk H.-P."/>
        </authorList>
    </citation>
    <scope>NUCLEOTIDE SEQUENCE [LARGE SCALE GENOMIC DNA]</scope>
    <source>
        <strain evidence="1 2">DSM 102030</strain>
    </source>
</reference>
<dbReference type="Proteomes" id="UP000523007">
    <property type="component" value="Unassembled WGS sequence"/>
</dbReference>
<accession>A0A7W7RN42</accession>
<dbReference type="AlphaFoldDB" id="A0A7W7RN42"/>
<name>A0A7W7RN42_9ACTN</name>
<evidence type="ECO:0000313" key="2">
    <source>
        <dbReference type="Proteomes" id="UP000523007"/>
    </source>
</evidence>
<keyword evidence="2" id="KW-1185">Reference proteome</keyword>
<protein>
    <submittedName>
        <fullName evidence="1">Uncharacterized protein</fullName>
    </submittedName>
</protein>
<dbReference type="RefSeq" id="WP_221446367.1">
    <property type="nucleotide sequence ID" value="NZ_JACHJT010000002.1"/>
</dbReference>
<organism evidence="1 2">
    <name type="scientific">Lipingzhangella halophila</name>
    <dbReference type="NCBI Taxonomy" id="1783352"/>
    <lineage>
        <taxon>Bacteria</taxon>
        <taxon>Bacillati</taxon>
        <taxon>Actinomycetota</taxon>
        <taxon>Actinomycetes</taxon>
        <taxon>Streptosporangiales</taxon>
        <taxon>Nocardiopsidaceae</taxon>
        <taxon>Lipingzhangella</taxon>
    </lineage>
</organism>
<dbReference type="EMBL" id="JACHJT010000002">
    <property type="protein sequence ID" value="MBB4935060.1"/>
    <property type="molecule type" value="Genomic_DNA"/>
</dbReference>